<sequence length="226" mass="24498">MTTPPAAHHFTQQSTTILVDAPIIALRRDQIHMPGGHTSPREIIEHFGAVAIVAVNEHNEIGLVYQWRQAVGRRLWELPAGLLDIAGEDPATCARRELAEELGCTANRLELLGDIVSSPGFCDEAVRLYLARDLTAVSKPIGEDEEADLTVEFFPVDTVHRMLTDGTIVNGIATAGLYRALDVLAGRASTLPADTPFDLRPTALSHRRGAIVGPGGDMKQPGRENR</sequence>
<dbReference type="Gene3D" id="3.90.79.10">
    <property type="entry name" value="Nucleoside Triphosphate Pyrophosphohydrolase"/>
    <property type="match status" value="1"/>
</dbReference>
<evidence type="ECO:0000259" key="2">
    <source>
        <dbReference type="PROSITE" id="PS51462"/>
    </source>
</evidence>
<dbReference type="SUPFAM" id="SSF55811">
    <property type="entry name" value="Nudix"/>
    <property type="match status" value="1"/>
</dbReference>
<dbReference type="RefSeq" id="WP_123927644.1">
    <property type="nucleotide sequence ID" value="NZ_CP033896.1"/>
</dbReference>
<protein>
    <submittedName>
        <fullName evidence="3">ADP-ribose pyrophosphatase</fullName>
        <ecNumber evidence="3">3.6.1.13</ecNumber>
    </submittedName>
</protein>
<dbReference type="OrthoDB" id="9806150at2"/>
<name>A0A3G6J9C3_9CORY</name>
<evidence type="ECO:0000313" key="4">
    <source>
        <dbReference type="Proteomes" id="UP000269019"/>
    </source>
</evidence>
<dbReference type="Proteomes" id="UP000269019">
    <property type="component" value="Chromosome"/>
</dbReference>
<dbReference type="GO" id="GO:0006753">
    <property type="term" value="P:nucleoside phosphate metabolic process"/>
    <property type="evidence" value="ECO:0007669"/>
    <property type="project" value="TreeGrafter"/>
</dbReference>
<dbReference type="KEGG" id="ccho:CCHOA_05435"/>
<keyword evidence="4" id="KW-1185">Reference proteome</keyword>
<keyword evidence="1 3" id="KW-0378">Hydrolase</keyword>
<gene>
    <name evidence="3" type="primary">nudF</name>
    <name evidence="3" type="ORF">CCHOA_05435</name>
</gene>
<dbReference type="PROSITE" id="PS51462">
    <property type="entry name" value="NUDIX"/>
    <property type="match status" value="1"/>
</dbReference>
<reference evidence="3 4" key="1">
    <citation type="submission" date="2018-11" db="EMBL/GenBank/DDBJ databases">
        <authorList>
            <person name="Kleinhagauer T."/>
            <person name="Glaeser S.P."/>
            <person name="Spergser J."/>
            <person name="Ruckert C."/>
            <person name="Kaempfer P."/>
            <person name="Busse H.-J."/>
        </authorList>
    </citation>
    <scope>NUCLEOTIDE SEQUENCE [LARGE SCALE GENOMIC DNA]</scope>
    <source>
        <strain evidence="3 4">200CH</strain>
    </source>
</reference>
<dbReference type="EC" id="3.6.1.13" evidence="3"/>
<accession>A0A3G6J9C3</accession>
<dbReference type="GO" id="GO:0005829">
    <property type="term" value="C:cytosol"/>
    <property type="evidence" value="ECO:0007669"/>
    <property type="project" value="TreeGrafter"/>
</dbReference>
<feature type="domain" description="Nudix hydrolase" evidence="2">
    <location>
        <begin position="45"/>
        <end position="176"/>
    </location>
</feature>
<organism evidence="3 4">
    <name type="scientific">Corynebacterium choanae</name>
    <dbReference type="NCBI Taxonomy" id="1862358"/>
    <lineage>
        <taxon>Bacteria</taxon>
        <taxon>Bacillati</taxon>
        <taxon>Actinomycetota</taxon>
        <taxon>Actinomycetes</taxon>
        <taxon>Mycobacteriales</taxon>
        <taxon>Corynebacteriaceae</taxon>
        <taxon>Corynebacterium</taxon>
    </lineage>
</organism>
<dbReference type="EMBL" id="CP033896">
    <property type="protein sequence ID" value="AZA13488.1"/>
    <property type="molecule type" value="Genomic_DNA"/>
</dbReference>
<dbReference type="PANTHER" id="PTHR11839">
    <property type="entry name" value="UDP/ADP-SUGAR PYROPHOSPHATASE"/>
    <property type="match status" value="1"/>
</dbReference>
<evidence type="ECO:0000256" key="1">
    <source>
        <dbReference type="ARBA" id="ARBA00022801"/>
    </source>
</evidence>
<dbReference type="InterPro" id="IPR000086">
    <property type="entry name" value="NUDIX_hydrolase_dom"/>
</dbReference>
<dbReference type="AlphaFoldDB" id="A0A3G6J9C3"/>
<dbReference type="GO" id="GO:0047631">
    <property type="term" value="F:ADP-ribose diphosphatase activity"/>
    <property type="evidence" value="ECO:0007669"/>
    <property type="project" value="UniProtKB-EC"/>
</dbReference>
<evidence type="ECO:0000313" key="3">
    <source>
        <dbReference type="EMBL" id="AZA13488.1"/>
    </source>
</evidence>
<proteinExistence type="predicted"/>
<dbReference type="Pfam" id="PF00293">
    <property type="entry name" value="NUDIX"/>
    <property type="match status" value="1"/>
</dbReference>
<dbReference type="InterPro" id="IPR015797">
    <property type="entry name" value="NUDIX_hydrolase-like_dom_sf"/>
</dbReference>
<dbReference type="GO" id="GO:0019693">
    <property type="term" value="P:ribose phosphate metabolic process"/>
    <property type="evidence" value="ECO:0007669"/>
    <property type="project" value="TreeGrafter"/>
</dbReference>
<dbReference type="PANTHER" id="PTHR11839:SF31">
    <property type="entry name" value="ADP-RIBOSE PYROPHOSPHATASE"/>
    <property type="match status" value="1"/>
</dbReference>